<name>A0ABZ0UA68_9FIRM</name>
<keyword evidence="2" id="KW-1185">Reference proteome</keyword>
<dbReference type="EMBL" id="CP136422">
    <property type="protein sequence ID" value="WPX72989.1"/>
    <property type="molecule type" value="Genomic_DNA"/>
</dbReference>
<reference evidence="1" key="1">
    <citation type="submission" date="2023-10" db="EMBL/GenBank/DDBJ databases">
        <title>Genome sequence of Blautia coccoides DSM 935.</title>
        <authorList>
            <person name="Boeer T."/>
            <person name="Bengelsdorf F.R."/>
            <person name="Daniel R."/>
            <person name="Poehlein A."/>
        </authorList>
    </citation>
    <scope>NUCLEOTIDE SEQUENCE [LARGE SCALE GENOMIC DNA]</scope>
    <source>
        <strain evidence="1">DSM 935</strain>
    </source>
</reference>
<protein>
    <submittedName>
        <fullName evidence="1">Uncharacterized protein</fullName>
    </submittedName>
</protein>
<dbReference type="Proteomes" id="UP001325248">
    <property type="component" value="Chromosome"/>
</dbReference>
<sequence>MRASVSIDNDWRVLFFHEDMVCCKKSISRRYGAMDNQRNLLDYETIKGAVHSEGEAAGWKCENLCG</sequence>
<accession>A0ABZ0UA68</accession>
<gene>
    <name evidence="1" type="ORF">BLCOC_13300</name>
</gene>
<organism evidence="1 2">
    <name type="scientific">Blautia producta</name>
    <dbReference type="NCBI Taxonomy" id="33035"/>
    <lineage>
        <taxon>Bacteria</taxon>
        <taxon>Bacillati</taxon>
        <taxon>Bacillota</taxon>
        <taxon>Clostridia</taxon>
        <taxon>Lachnospirales</taxon>
        <taxon>Lachnospiraceae</taxon>
        <taxon>Blautia</taxon>
    </lineage>
</organism>
<evidence type="ECO:0000313" key="2">
    <source>
        <dbReference type="Proteomes" id="UP001325248"/>
    </source>
</evidence>
<proteinExistence type="predicted"/>
<evidence type="ECO:0000313" key="1">
    <source>
        <dbReference type="EMBL" id="WPX72989.1"/>
    </source>
</evidence>